<dbReference type="PATRIC" id="fig|1292037.4.peg.4157"/>
<sequence length="361" mass="38819">MEQDQVSAVLTAEGPFASVFLDDSHDTEDADRQLELKLQEIGGRLGEQGVDEATAEAVVTAIRDSEPPVGRSGRGVVAAGGRVVLDRRLADPPATQVVRVSALPYLLPFFSHGSPEIPYLLVKVDHRGADLVTYDREGREVATETVTGEEAPLHKVRGGGFAHRRMQATVEETRNHNLEDVAERVAAVHPGLVLLVGEQQARRALHAKLPKAVQDVTRELEAGSRAPGASEEDLEQEIRAALAGQWLKRLDELAERFRIGLGRPDGLAVTGLTEVVRALAEANVDTLLIGDPGDAEAWVGRNAGEIALDRDGLTAFGVEDGRLQRADEALPWATLVSGAPVTVMDERVDLKEGIGALLRHT</sequence>
<evidence type="ECO:0000313" key="2">
    <source>
        <dbReference type="Proteomes" id="UP000014139"/>
    </source>
</evidence>
<dbReference type="OrthoDB" id="5179393at2"/>
<protein>
    <recommendedName>
        <fullName evidence="3">Peptide chain release factor 1</fullName>
    </recommendedName>
</protein>
<gene>
    <name evidence="1" type="ORF">H480_21942</name>
</gene>
<keyword evidence="2" id="KW-1185">Reference proteome</keyword>
<proteinExistence type="predicted"/>
<evidence type="ECO:0008006" key="3">
    <source>
        <dbReference type="Google" id="ProtNLM"/>
    </source>
</evidence>
<dbReference type="AlphaFoldDB" id="R1HRY1"/>
<organism evidence="1 2">
    <name type="scientific">Amycolatopsis vancoresmycina DSM 44592</name>
    <dbReference type="NCBI Taxonomy" id="1292037"/>
    <lineage>
        <taxon>Bacteria</taxon>
        <taxon>Bacillati</taxon>
        <taxon>Actinomycetota</taxon>
        <taxon>Actinomycetes</taxon>
        <taxon>Pseudonocardiales</taxon>
        <taxon>Pseudonocardiaceae</taxon>
        <taxon>Amycolatopsis</taxon>
    </lineage>
</organism>
<name>R1HRY1_9PSEU</name>
<accession>R1HRY1</accession>
<dbReference type="Proteomes" id="UP000014139">
    <property type="component" value="Unassembled WGS sequence"/>
</dbReference>
<dbReference type="Pfam" id="PF18844">
    <property type="entry name" value="baeRF_family2"/>
    <property type="match status" value="1"/>
</dbReference>
<dbReference type="eggNOG" id="COG1503">
    <property type="taxonomic scope" value="Bacteria"/>
</dbReference>
<dbReference type="RefSeq" id="WP_003091307.1">
    <property type="nucleotide sequence ID" value="NZ_AOUO01000318.1"/>
</dbReference>
<evidence type="ECO:0000313" key="1">
    <source>
        <dbReference type="EMBL" id="EOD66330.1"/>
    </source>
</evidence>
<reference evidence="1 2" key="1">
    <citation type="submission" date="2013-02" db="EMBL/GenBank/DDBJ databases">
        <title>Draft genome sequence of Amycolatopsis vancoresmycina strain DSM 44592T.</title>
        <authorList>
            <person name="Kumar S."/>
            <person name="Kaur N."/>
            <person name="Kaur C."/>
            <person name="Raghava G.P.S."/>
            <person name="Mayilraj S."/>
        </authorList>
    </citation>
    <scope>NUCLEOTIDE SEQUENCE [LARGE SCALE GENOMIC DNA]</scope>
    <source>
        <strain evidence="1 2">DSM 44592</strain>
    </source>
</reference>
<dbReference type="EMBL" id="AOUO01000318">
    <property type="protein sequence ID" value="EOD66330.1"/>
    <property type="molecule type" value="Genomic_DNA"/>
</dbReference>
<comment type="caution">
    <text evidence="1">The sequence shown here is derived from an EMBL/GenBank/DDBJ whole genome shotgun (WGS) entry which is preliminary data.</text>
</comment>
<dbReference type="InterPro" id="IPR040701">
    <property type="entry name" value="Bact_RF_family2"/>
</dbReference>